<dbReference type="KEGG" id="vg:5179400"/>
<feature type="transmembrane region" description="Helical" evidence="1">
    <location>
        <begin position="118"/>
        <end position="146"/>
    </location>
</feature>
<reference evidence="2 3" key="1">
    <citation type="journal article" date="2006" name="J. Gen. Virol.">
        <title>Genome sequences of two frog herpesviruses.</title>
        <authorList>
            <person name="Davison A.J."/>
            <person name="Cunningham C."/>
            <person name="Sauerbier W."/>
            <person name="McKinnell R.G."/>
        </authorList>
    </citation>
    <scope>NUCLEOTIDE SEQUENCE [LARGE SCALE GENOMIC DNA]</scope>
    <source>
        <strain evidence="2">ATCC VR-568</strain>
    </source>
</reference>
<keyword evidence="1" id="KW-0812">Transmembrane</keyword>
<keyword evidence="3" id="KW-1185">Reference proteome</keyword>
<name>Q14VZ1_9VIRU</name>
<accession>Q14VZ1</accession>
<feature type="transmembrane region" description="Helical" evidence="1">
    <location>
        <begin position="92"/>
        <end position="112"/>
    </location>
</feature>
<proteinExistence type="predicted"/>
<evidence type="ECO:0000313" key="3">
    <source>
        <dbReference type="Proteomes" id="UP000120576"/>
    </source>
</evidence>
<protein>
    <submittedName>
        <fullName evidence="2">ORF115</fullName>
    </submittedName>
</protein>
<dbReference type="EMBL" id="DQ665652">
    <property type="protein sequence ID" value="ABG25663.1"/>
    <property type="molecule type" value="Genomic_DNA"/>
</dbReference>
<feature type="transmembrane region" description="Helical" evidence="1">
    <location>
        <begin position="224"/>
        <end position="244"/>
    </location>
</feature>
<dbReference type="OrthoDB" id="39245at10239"/>
<feature type="transmembrane region" description="Helical" evidence="1">
    <location>
        <begin position="167"/>
        <end position="193"/>
    </location>
</feature>
<dbReference type="RefSeq" id="YP_656623.1">
    <property type="nucleotide sequence ID" value="NC_008210.1"/>
</dbReference>
<keyword evidence="1" id="KW-0472">Membrane</keyword>
<keyword evidence="1" id="KW-1133">Transmembrane helix</keyword>
<dbReference type="Proteomes" id="UP000120576">
    <property type="component" value="Genome"/>
</dbReference>
<sequence length="252" mass="28567">MVNQAGSDEDFELCVARFADPLSEIAGTKRIFKRPNGEPYHNQMLFWKLLNTKGILTVLGYSEVDEKTDYAEPVTLRYYEEVIKKARNARGIFYWIQFLIAVSFYVCAAIVYGKCFLLGIYCNNTVCYAGFVGCLTTLLGACMLCYKHCRLVWSQRTTGLLPTQGPNLASVYVANVGLHLVFTVIFICSMFVVKDHTYRANLTANASPDRLELPQGAKVCVSPVFEFCCTQITVFFLFTFFQIAKQTWQAFK</sequence>
<evidence type="ECO:0000313" key="2">
    <source>
        <dbReference type="EMBL" id="ABG25663.1"/>
    </source>
</evidence>
<organism evidence="2 3">
    <name type="scientific">Ranid herpesvirus 2</name>
    <dbReference type="NCBI Taxonomy" id="389214"/>
    <lineage>
        <taxon>Viruses</taxon>
        <taxon>Duplodnaviria</taxon>
        <taxon>Heunggongvirae</taxon>
        <taxon>Peploviricota</taxon>
        <taxon>Herviviricetes</taxon>
        <taxon>Herpesvirales</taxon>
        <taxon>Alloherpesviridae</taxon>
        <taxon>Batravirus</taxon>
        <taxon>Batravirus ranidallo2</taxon>
    </lineage>
</organism>
<evidence type="ECO:0000256" key="1">
    <source>
        <dbReference type="SAM" id="Phobius"/>
    </source>
</evidence>
<dbReference type="GeneID" id="5179400"/>